<comment type="caution">
    <text evidence="2">The sequence shown here is derived from an EMBL/GenBank/DDBJ whole genome shotgun (WGS) entry which is preliminary data.</text>
</comment>
<sequence length="178" mass="20035">MEIKGTGFTLRNWRLSDAPALQRLADNPKIAANLYNRFPSPYTMEDAEFFIGININEQPPKTFVIDIDGEFAGTIGLTFRDDVFTRSPLFGYWLGEPYWGRGIMSEAAGLVTQYAFQTFDIICLQAGVFSYNPTSMRVLEKTGFIKQGILKGAVFKNGHVLDEHIYMAYPPASTQQDI</sequence>
<dbReference type="RefSeq" id="WP_191188294.1">
    <property type="nucleotide sequence ID" value="NZ_JACWMY010000003.1"/>
</dbReference>
<dbReference type="Proteomes" id="UP000606600">
    <property type="component" value="Unassembled WGS sequence"/>
</dbReference>
<dbReference type="SUPFAM" id="SSF55729">
    <property type="entry name" value="Acyl-CoA N-acyltransferases (Nat)"/>
    <property type="match status" value="1"/>
</dbReference>
<dbReference type="PANTHER" id="PTHR43328">
    <property type="entry name" value="ACETYLTRANSFERASE-RELATED"/>
    <property type="match status" value="1"/>
</dbReference>
<gene>
    <name evidence="2" type="ORF">IDJ77_07370</name>
</gene>
<dbReference type="Gene3D" id="3.40.630.30">
    <property type="match status" value="1"/>
</dbReference>
<protein>
    <submittedName>
        <fullName evidence="2">GNAT family N-acetyltransferase</fullName>
    </submittedName>
</protein>
<evidence type="ECO:0000259" key="1">
    <source>
        <dbReference type="PROSITE" id="PS51186"/>
    </source>
</evidence>
<dbReference type="Pfam" id="PF13302">
    <property type="entry name" value="Acetyltransf_3"/>
    <property type="match status" value="1"/>
</dbReference>
<organism evidence="2 3">
    <name type="scientific">Mucilaginibacter pankratovii</name>
    <dbReference type="NCBI Taxonomy" id="2772110"/>
    <lineage>
        <taxon>Bacteria</taxon>
        <taxon>Pseudomonadati</taxon>
        <taxon>Bacteroidota</taxon>
        <taxon>Sphingobacteriia</taxon>
        <taxon>Sphingobacteriales</taxon>
        <taxon>Sphingobacteriaceae</taxon>
        <taxon>Mucilaginibacter</taxon>
    </lineage>
</organism>
<dbReference type="EMBL" id="JACWMY010000003">
    <property type="protein sequence ID" value="MBD1363625.1"/>
    <property type="molecule type" value="Genomic_DNA"/>
</dbReference>
<dbReference type="InterPro" id="IPR000182">
    <property type="entry name" value="GNAT_dom"/>
</dbReference>
<evidence type="ECO:0000313" key="3">
    <source>
        <dbReference type="Proteomes" id="UP000606600"/>
    </source>
</evidence>
<accession>A0ABR7WMV6</accession>
<name>A0ABR7WMV6_9SPHI</name>
<proteinExistence type="predicted"/>
<keyword evidence="3" id="KW-1185">Reference proteome</keyword>
<dbReference type="InterPro" id="IPR016181">
    <property type="entry name" value="Acyl_CoA_acyltransferase"/>
</dbReference>
<dbReference type="PANTHER" id="PTHR43328:SF1">
    <property type="entry name" value="N-ACETYLTRANSFERASE DOMAIN-CONTAINING PROTEIN"/>
    <property type="match status" value="1"/>
</dbReference>
<reference evidence="2 3" key="1">
    <citation type="submission" date="2020-09" db="EMBL/GenBank/DDBJ databases">
        <title>Novel species of Mucilaginibacter isolated from a glacier on the Tibetan Plateau.</title>
        <authorList>
            <person name="Liu Q."/>
            <person name="Xin Y.-H."/>
        </authorList>
    </citation>
    <scope>NUCLEOTIDE SEQUENCE [LARGE SCALE GENOMIC DNA]</scope>
    <source>
        <strain evidence="2 3">ZT4R22</strain>
    </source>
</reference>
<dbReference type="PROSITE" id="PS51186">
    <property type="entry name" value="GNAT"/>
    <property type="match status" value="1"/>
</dbReference>
<feature type="domain" description="N-acetyltransferase" evidence="1">
    <location>
        <begin position="8"/>
        <end position="172"/>
    </location>
</feature>
<evidence type="ECO:0000313" key="2">
    <source>
        <dbReference type="EMBL" id="MBD1363625.1"/>
    </source>
</evidence>